<dbReference type="Proteomes" id="UP001458946">
    <property type="component" value="Unassembled WGS sequence"/>
</dbReference>
<keyword evidence="4" id="KW-1185">Reference proteome</keyword>
<protein>
    <submittedName>
        <fullName evidence="3">Uncharacterized protein</fullName>
    </submittedName>
</protein>
<accession>A0ABP9V746</accession>
<name>A0ABP9V746_9DEIO</name>
<dbReference type="EMBL" id="BAABRN010000006">
    <property type="protein sequence ID" value="GAA5501046.1"/>
    <property type="molecule type" value="Genomic_DNA"/>
</dbReference>
<evidence type="ECO:0000256" key="1">
    <source>
        <dbReference type="SAM" id="MobiDB-lite"/>
    </source>
</evidence>
<reference evidence="3 4" key="1">
    <citation type="submission" date="2024-02" db="EMBL/GenBank/DDBJ databases">
        <title>Deinococcus xinjiangensis NBRC 107630.</title>
        <authorList>
            <person name="Ichikawa N."/>
            <person name="Katano-Makiyama Y."/>
            <person name="Hidaka K."/>
        </authorList>
    </citation>
    <scope>NUCLEOTIDE SEQUENCE [LARGE SCALE GENOMIC DNA]</scope>
    <source>
        <strain evidence="3 4">NBRC 107630</strain>
    </source>
</reference>
<evidence type="ECO:0000313" key="3">
    <source>
        <dbReference type="EMBL" id="GAA5501046.1"/>
    </source>
</evidence>
<keyword evidence="2" id="KW-0812">Transmembrane</keyword>
<evidence type="ECO:0000313" key="4">
    <source>
        <dbReference type="Proteomes" id="UP001458946"/>
    </source>
</evidence>
<keyword evidence="2" id="KW-1133">Transmembrane helix</keyword>
<proteinExistence type="predicted"/>
<feature type="transmembrane region" description="Helical" evidence="2">
    <location>
        <begin position="33"/>
        <end position="52"/>
    </location>
</feature>
<evidence type="ECO:0000256" key="2">
    <source>
        <dbReference type="SAM" id="Phobius"/>
    </source>
</evidence>
<feature type="compositionally biased region" description="Low complexity" evidence="1">
    <location>
        <begin position="104"/>
        <end position="123"/>
    </location>
</feature>
<feature type="region of interest" description="Disordered" evidence="1">
    <location>
        <begin position="97"/>
        <end position="123"/>
    </location>
</feature>
<keyword evidence="2" id="KW-0472">Membrane</keyword>
<organism evidence="3 4">
    <name type="scientific">Deinococcus xinjiangensis</name>
    <dbReference type="NCBI Taxonomy" id="457454"/>
    <lineage>
        <taxon>Bacteria</taxon>
        <taxon>Thermotogati</taxon>
        <taxon>Deinococcota</taxon>
        <taxon>Deinococci</taxon>
        <taxon>Deinococcales</taxon>
        <taxon>Deinococcaceae</taxon>
        <taxon>Deinococcus</taxon>
    </lineage>
</organism>
<dbReference type="RefSeq" id="WP_353541020.1">
    <property type="nucleotide sequence ID" value="NZ_BAABRN010000006.1"/>
</dbReference>
<gene>
    <name evidence="3" type="ORF">Dxin01_00777</name>
</gene>
<comment type="caution">
    <text evidence="3">The sequence shown here is derived from an EMBL/GenBank/DDBJ whole genome shotgun (WGS) entry which is preliminary data.</text>
</comment>
<sequence length="123" mass="12968">MKQARFILADLFFLLCLAVAALAGYGGGALGQIMAVGILAVGLIVSLLGRILRTLQHLQLNLAHSAETSEQGFAAAQNDSTLPSNLAESFETQFDSLIPPDQTAPARRANNASSSLSWSPTKK</sequence>